<dbReference type="EMBL" id="QKSB01000006">
    <property type="protein sequence ID" value="PZE16830.1"/>
    <property type="molecule type" value="Genomic_DNA"/>
</dbReference>
<keyword evidence="3" id="KW-1185">Reference proteome</keyword>
<dbReference type="OrthoDB" id="9773582at2"/>
<name>A0A2W1MZX4_9FLAO</name>
<dbReference type="RefSeq" id="WP_111063439.1">
    <property type="nucleotide sequence ID" value="NZ_JBHUCU010000007.1"/>
</dbReference>
<sequence length="252" mass="28334">MKTHLLLLLFLPFFSIAQKKDYPSLAAINWTGEGAAVKKNPLWVKSIAPIALGLTSALVYSPAIKTDIQNWVLEPFNGYHTTLDDYIQYAPIIEMYAFDALKVPARNSVWNQTKYLVMAELTTAGIVHLMKNTFKIKRPDGSAHTSFPSGHTGQAFVTSQVLFNEYYQTRPLLGISGYLFSGATGALRVINNRHWVPDVLMGAGIAILMTNIIYHFEPLKDWNPWHKNPNIQASFIPQIQNDTYGFNLKVAF</sequence>
<feature type="domain" description="Phosphatidic acid phosphatase type 2/haloperoxidase" evidence="1">
    <location>
        <begin position="111"/>
        <end position="214"/>
    </location>
</feature>
<dbReference type="AlphaFoldDB" id="A0A2W1MZX4"/>
<dbReference type="InterPro" id="IPR036938">
    <property type="entry name" value="PAP2/HPO_sf"/>
</dbReference>
<evidence type="ECO:0000313" key="2">
    <source>
        <dbReference type="EMBL" id="PZE16830.1"/>
    </source>
</evidence>
<reference evidence="2 3" key="1">
    <citation type="submission" date="2018-06" db="EMBL/GenBank/DDBJ databases">
        <title>The draft genome sequence of Crocinitomix sp. SM1701.</title>
        <authorList>
            <person name="Zhang X."/>
        </authorList>
    </citation>
    <scope>NUCLEOTIDE SEQUENCE [LARGE SCALE GENOMIC DNA]</scope>
    <source>
        <strain evidence="2 3">SM1701</strain>
    </source>
</reference>
<evidence type="ECO:0000313" key="3">
    <source>
        <dbReference type="Proteomes" id="UP000249248"/>
    </source>
</evidence>
<organism evidence="2 3">
    <name type="scientific">Putridiphycobacter roseus</name>
    <dbReference type="NCBI Taxonomy" id="2219161"/>
    <lineage>
        <taxon>Bacteria</taxon>
        <taxon>Pseudomonadati</taxon>
        <taxon>Bacteroidota</taxon>
        <taxon>Flavobacteriia</taxon>
        <taxon>Flavobacteriales</taxon>
        <taxon>Crocinitomicaceae</taxon>
        <taxon>Putridiphycobacter</taxon>
    </lineage>
</organism>
<dbReference type="Proteomes" id="UP000249248">
    <property type="component" value="Unassembled WGS sequence"/>
</dbReference>
<dbReference type="Gene3D" id="1.20.144.10">
    <property type="entry name" value="Phosphatidic acid phosphatase type 2/haloperoxidase"/>
    <property type="match status" value="1"/>
</dbReference>
<comment type="caution">
    <text evidence="2">The sequence shown here is derived from an EMBL/GenBank/DDBJ whole genome shotgun (WGS) entry which is preliminary data.</text>
</comment>
<dbReference type="Pfam" id="PF01569">
    <property type="entry name" value="PAP2"/>
    <property type="match status" value="1"/>
</dbReference>
<dbReference type="SUPFAM" id="SSF48317">
    <property type="entry name" value="Acid phosphatase/Vanadium-dependent haloperoxidase"/>
    <property type="match status" value="1"/>
</dbReference>
<dbReference type="CDD" id="cd03394">
    <property type="entry name" value="PAP2_like_5"/>
    <property type="match status" value="1"/>
</dbReference>
<protein>
    <recommendedName>
        <fullName evidence="1">Phosphatidic acid phosphatase type 2/haloperoxidase domain-containing protein</fullName>
    </recommendedName>
</protein>
<evidence type="ECO:0000259" key="1">
    <source>
        <dbReference type="SMART" id="SM00014"/>
    </source>
</evidence>
<proteinExistence type="predicted"/>
<gene>
    <name evidence="2" type="ORF">DNU06_11275</name>
</gene>
<accession>A0A2W1MZX4</accession>
<dbReference type="SMART" id="SM00014">
    <property type="entry name" value="acidPPc"/>
    <property type="match status" value="1"/>
</dbReference>
<dbReference type="InterPro" id="IPR000326">
    <property type="entry name" value="PAP2/HPO"/>
</dbReference>